<evidence type="ECO:0000313" key="2">
    <source>
        <dbReference type="Proteomes" id="UP000807025"/>
    </source>
</evidence>
<organism evidence="1 2">
    <name type="scientific">Pleurotus eryngii</name>
    <name type="common">Boletus of the steppes</name>
    <dbReference type="NCBI Taxonomy" id="5323"/>
    <lineage>
        <taxon>Eukaryota</taxon>
        <taxon>Fungi</taxon>
        <taxon>Dikarya</taxon>
        <taxon>Basidiomycota</taxon>
        <taxon>Agaricomycotina</taxon>
        <taxon>Agaricomycetes</taxon>
        <taxon>Agaricomycetidae</taxon>
        <taxon>Agaricales</taxon>
        <taxon>Pleurotineae</taxon>
        <taxon>Pleurotaceae</taxon>
        <taxon>Pleurotus</taxon>
    </lineage>
</organism>
<sequence length="234" mass="25846">MHVNAYQAHLAIQSQWADFEQACAQKAAGPYRWRRSLPGLPNVGKAPTCELCPMALLGFGGCRGCWRAARQWELERNSSVGGGEVAGWRRGCQGARIMEGWAGGSPSPPFPRWKNNLGIGMATRDEYCVGGNEGLERQYGIILVYGNSAKLQPADPRISKPLTCEPPDPRTHLPTNPPTYEPTYLILLLYECEVIETLATPYLPPGNHLVLKWYPGGLCIVLTSNSHEHQFMVN</sequence>
<gene>
    <name evidence="1" type="ORF">BDN71DRAFT_1434486</name>
</gene>
<dbReference type="EMBL" id="MU154635">
    <property type="protein sequence ID" value="KAF9490698.1"/>
    <property type="molecule type" value="Genomic_DNA"/>
</dbReference>
<protein>
    <submittedName>
        <fullName evidence="1">Uncharacterized protein</fullName>
    </submittedName>
</protein>
<evidence type="ECO:0000313" key="1">
    <source>
        <dbReference type="EMBL" id="KAF9490698.1"/>
    </source>
</evidence>
<proteinExistence type="predicted"/>
<accession>A0A9P5ZMC2</accession>
<keyword evidence="2" id="KW-1185">Reference proteome</keyword>
<name>A0A9P5ZMC2_PLEER</name>
<dbReference type="Proteomes" id="UP000807025">
    <property type="component" value="Unassembled WGS sequence"/>
</dbReference>
<dbReference type="AlphaFoldDB" id="A0A9P5ZMC2"/>
<comment type="caution">
    <text evidence="1">The sequence shown here is derived from an EMBL/GenBank/DDBJ whole genome shotgun (WGS) entry which is preliminary data.</text>
</comment>
<reference evidence="1" key="1">
    <citation type="submission" date="2020-11" db="EMBL/GenBank/DDBJ databases">
        <authorList>
            <consortium name="DOE Joint Genome Institute"/>
            <person name="Ahrendt S."/>
            <person name="Riley R."/>
            <person name="Andreopoulos W."/>
            <person name="Labutti K."/>
            <person name="Pangilinan J."/>
            <person name="Ruiz-Duenas F.J."/>
            <person name="Barrasa J.M."/>
            <person name="Sanchez-Garcia M."/>
            <person name="Camarero S."/>
            <person name="Miyauchi S."/>
            <person name="Serrano A."/>
            <person name="Linde D."/>
            <person name="Babiker R."/>
            <person name="Drula E."/>
            <person name="Ayuso-Fernandez I."/>
            <person name="Pacheco R."/>
            <person name="Padilla G."/>
            <person name="Ferreira P."/>
            <person name="Barriuso J."/>
            <person name="Kellner H."/>
            <person name="Castanera R."/>
            <person name="Alfaro M."/>
            <person name="Ramirez L."/>
            <person name="Pisabarro A.G."/>
            <person name="Kuo A."/>
            <person name="Tritt A."/>
            <person name="Lipzen A."/>
            <person name="He G."/>
            <person name="Yan M."/>
            <person name="Ng V."/>
            <person name="Cullen D."/>
            <person name="Martin F."/>
            <person name="Rosso M.-N."/>
            <person name="Henrissat B."/>
            <person name="Hibbett D."/>
            <person name="Martinez A.T."/>
            <person name="Grigoriev I.V."/>
        </authorList>
    </citation>
    <scope>NUCLEOTIDE SEQUENCE</scope>
    <source>
        <strain evidence="1">ATCC 90797</strain>
    </source>
</reference>